<sequence>MTITMQSYSFTWTDPDGTARASAVAYDEISAERRRDELERAGVTDIDRVDVKPGELPTPRT</sequence>
<gene>
    <name evidence="1" type="ORF">RM812_01385</name>
</gene>
<evidence type="ECO:0000313" key="2">
    <source>
        <dbReference type="Proteomes" id="UP001180724"/>
    </source>
</evidence>
<evidence type="ECO:0000313" key="1">
    <source>
        <dbReference type="EMBL" id="MDT0608905.1"/>
    </source>
</evidence>
<dbReference type="Proteomes" id="UP001180724">
    <property type="component" value="Unassembled WGS sequence"/>
</dbReference>
<name>A0ABU3AFE3_9ACTN</name>
<keyword evidence="2" id="KW-1185">Reference proteome</keyword>
<reference evidence="1" key="1">
    <citation type="submission" date="2024-05" db="EMBL/GenBank/DDBJ databases">
        <title>30 novel species of actinomycetes from the DSMZ collection.</title>
        <authorList>
            <person name="Nouioui I."/>
        </authorList>
    </citation>
    <scope>NUCLEOTIDE SEQUENCE</scope>
    <source>
        <strain evidence="1">DSM 40712</strain>
    </source>
</reference>
<dbReference type="EMBL" id="JAVRFH010000001">
    <property type="protein sequence ID" value="MDT0608905.1"/>
    <property type="molecule type" value="Genomic_DNA"/>
</dbReference>
<dbReference type="RefSeq" id="WP_311570494.1">
    <property type="nucleotide sequence ID" value="NZ_JAVRFH010000001.1"/>
</dbReference>
<protein>
    <submittedName>
        <fullName evidence="1">Uncharacterized protein</fullName>
    </submittedName>
</protein>
<organism evidence="1 2">
    <name type="scientific">Streptomyces lancefieldiae</name>
    <dbReference type="NCBI Taxonomy" id="3075520"/>
    <lineage>
        <taxon>Bacteria</taxon>
        <taxon>Bacillati</taxon>
        <taxon>Actinomycetota</taxon>
        <taxon>Actinomycetes</taxon>
        <taxon>Kitasatosporales</taxon>
        <taxon>Streptomycetaceae</taxon>
        <taxon>Streptomyces</taxon>
    </lineage>
</organism>
<comment type="caution">
    <text evidence="1">The sequence shown here is derived from an EMBL/GenBank/DDBJ whole genome shotgun (WGS) entry which is preliminary data.</text>
</comment>
<proteinExistence type="predicted"/>
<accession>A0ABU3AFE3</accession>